<sequence length="148" mass="17370">MRAALRHLALWLDLERLRSLQDRVEAWHAWVVARLGYPWLKAHFRERTGYDLNLDQPRTMNEKVNWQKVHDRRPVFRTILDKYAVRHYVARRIGKDRAEGLFPPLLGVTRKPTADWLREVPPKAPRLPKCLPFPGNSRRGSITCGSIS</sequence>
<comment type="caution">
    <text evidence="1">The sequence shown here is derived from an EMBL/GenBank/DDBJ whole genome shotgun (WGS) entry which is preliminary data.</text>
</comment>
<proteinExistence type="predicted"/>
<organism evidence="1 2">
    <name type="scientific">Aliigemmobacter aestuarii</name>
    <dbReference type="NCBI Taxonomy" id="1445661"/>
    <lineage>
        <taxon>Bacteria</taxon>
        <taxon>Pseudomonadati</taxon>
        <taxon>Pseudomonadota</taxon>
        <taxon>Alphaproteobacteria</taxon>
        <taxon>Rhodobacterales</taxon>
        <taxon>Paracoccaceae</taxon>
        <taxon>Aliigemmobacter</taxon>
    </lineage>
</organism>
<keyword evidence="2" id="KW-1185">Reference proteome</keyword>
<dbReference type="Proteomes" id="UP000309450">
    <property type="component" value="Unassembled WGS sequence"/>
</dbReference>
<evidence type="ECO:0000313" key="2">
    <source>
        <dbReference type="Proteomes" id="UP000309450"/>
    </source>
</evidence>
<dbReference type="EMBL" id="SSND01000001">
    <property type="protein sequence ID" value="THD84836.1"/>
    <property type="molecule type" value="Genomic_DNA"/>
</dbReference>
<evidence type="ECO:0000313" key="1">
    <source>
        <dbReference type="EMBL" id="THD84836.1"/>
    </source>
</evidence>
<gene>
    <name evidence="1" type="ORF">E7811_03670</name>
</gene>
<dbReference type="RefSeq" id="WP_136393215.1">
    <property type="nucleotide sequence ID" value="NZ_SSND01000001.1"/>
</dbReference>
<dbReference type="AlphaFoldDB" id="A0A4S3MQP8"/>
<protein>
    <submittedName>
        <fullName evidence="1">Uncharacterized protein</fullName>
    </submittedName>
</protein>
<reference evidence="1 2" key="1">
    <citation type="submission" date="2019-04" db="EMBL/GenBank/DDBJ databases">
        <title>Draft genome sequence of Gemmobacter aestuarii sp. nov.</title>
        <authorList>
            <person name="Hameed A."/>
            <person name="Lin S.-Y."/>
            <person name="Shahina M."/>
            <person name="Lai W.-A."/>
            <person name="Young C.-C."/>
        </authorList>
    </citation>
    <scope>NUCLEOTIDE SEQUENCE [LARGE SCALE GENOMIC DNA]</scope>
    <source>
        <strain evidence="1 2">CC-PW-75</strain>
    </source>
</reference>
<accession>A0A4S3MQP8</accession>
<dbReference type="OrthoDB" id="9791827at2"/>
<name>A0A4S3MQP8_9RHOB</name>